<dbReference type="GO" id="GO:0005886">
    <property type="term" value="C:plasma membrane"/>
    <property type="evidence" value="ECO:0007669"/>
    <property type="project" value="UniProtKB-SubCell"/>
</dbReference>
<name>A0A7X0ET52_9PSED</name>
<dbReference type="InterPro" id="IPR029787">
    <property type="entry name" value="Nucleotide_cyclase"/>
</dbReference>
<evidence type="ECO:0000313" key="8">
    <source>
        <dbReference type="Proteomes" id="UP000557193"/>
    </source>
</evidence>
<dbReference type="SMART" id="SM00267">
    <property type="entry name" value="GGDEF"/>
    <property type="match status" value="1"/>
</dbReference>
<comment type="caution">
    <text evidence="7">The sequence shown here is derived from an EMBL/GenBank/DDBJ whole genome shotgun (WGS) entry which is preliminary data.</text>
</comment>
<dbReference type="PROSITE" id="PS50887">
    <property type="entry name" value="GGDEF"/>
    <property type="match status" value="1"/>
</dbReference>
<dbReference type="Gene3D" id="3.30.70.270">
    <property type="match status" value="1"/>
</dbReference>
<proteinExistence type="predicted"/>
<dbReference type="InterPro" id="IPR000160">
    <property type="entry name" value="GGDEF_dom"/>
</dbReference>
<protein>
    <recommendedName>
        <fullName evidence="3">diguanylate cyclase</fullName>
        <ecNumber evidence="3">2.7.7.65</ecNumber>
    </recommendedName>
</protein>
<evidence type="ECO:0000256" key="3">
    <source>
        <dbReference type="ARBA" id="ARBA00012528"/>
    </source>
</evidence>
<dbReference type="FunFam" id="3.30.70.270:FF:000001">
    <property type="entry name" value="Diguanylate cyclase domain protein"/>
    <property type="match status" value="1"/>
</dbReference>
<dbReference type="EC" id="2.7.7.65" evidence="3"/>
<dbReference type="InterPro" id="IPR050469">
    <property type="entry name" value="Diguanylate_Cyclase"/>
</dbReference>
<dbReference type="Gene3D" id="3.30.450.20">
    <property type="entry name" value="PAS domain"/>
    <property type="match status" value="1"/>
</dbReference>
<evidence type="ECO:0000259" key="6">
    <source>
        <dbReference type="PROSITE" id="PS50887"/>
    </source>
</evidence>
<dbReference type="SUPFAM" id="SSF55073">
    <property type="entry name" value="Nucleotide cyclase"/>
    <property type="match status" value="1"/>
</dbReference>
<evidence type="ECO:0000256" key="2">
    <source>
        <dbReference type="ARBA" id="ARBA00004533"/>
    </source>
</evidence>
<dbReference type="NCBIfam" id="TIGR00254">
    <property type="entry name" value="GGDEF"/>
    <property type="match status" value="1"/>
</dbReference>
<sequence>MPLTSRRHRTLVPLRLLLLFLLLGGFLTTTLFSYYTSLKAVRSSILSTELPLTSDNVYSEIQRDLVRPVLIASMMANDTFLHDWIKHGEQDVGQITRYLREVQNRHNAFTSFFISEKTRTYFQSRGVLKQVAQDEPRDAWYFRVRELNEPYEINVDIDMANQDSMAIFINYRVLDEAQHFLGVTGVGLSVESVVKLIDTYQKRFDRTVYLVNQRGVISLTGEAGGPFGNRAGKAIADIEGLDGLLAQMPKLQDGSYEYEYEGHRYFVNVRYIPELKNYLFVTKHDGGQTAEIRQSLWLSVLMCLLVTAVVMTLFSLLIRRYQLRIERLAATDQLTELPNRRGFEMLAGQAIEEARREQQPLSAIVIDLDHFKTLNDTHGHMAGDVVLKGFANQLRASLRRSDIVCRWGGEEFIVLFKNTPLDTARQLAEKLRVQLEQQHFFWEDKALKVTISIGLTNLTGGEGLDGLIARADRALYRAKQSGRNRIASEPGASA</sequence>
<comment type="catalytic activity">
    <reaction evidence="4">
        <text>2 GTP = 3',3'-c-di-GMP + 2 diphosphate</text>
        <dbReference type="Rhea" id="RHEA:24898"/>
        <dbReference type="ChEBI" id="CHEBI:33019"/>
        <dbReference type="ChEBI" id="CHEBI:37565"/>
        <dbReference type="ChEBI" id="CHEBI:58805"/>
        <dbReference type="EC" id="2.7.7.65"/>
    </reaction>
</comment>
<evidence type="ECO:0000256" key="5">
    <source>
        <dbReference type="SAM" id="Phobius"/>
    </source>
</evidence>
<dbReference type="Pfam" id="PF00990">
    <property type="entry name" value="GGDEF"/>
    <property type="match status" value="1"/>
</dbReference>
<feature type="domain" description="GGDEF" evidence="6">
    <location>
        <begin position="359"/>
        <end position="491"/>
    </location>
</feature>
<dbReference type="RefSeq" id="WP_184685381.1">
    <property type="nucleotide sequence ID" value="NZ_JACHLL010000007.1"/>
</dbReference>
<gene>
    <name evidence="7" type="ORF">HNP49_003475</name>
</gene>
<keyword evidence="5" id="KW-1133">Transmembrane helix</keyword>
<keyword evidence="5" id="KW-0812">Transmembrane</keyword>
<evidence type="ECO:0000256" key="4">
    <source>
        <dbReference type="ARBA" id="ARBA00034247"/>
    </source>
</evidence>
<dbReference type="AlphaFoldDB" id="A0A7X0ET52"/>
<comment type="cofactor">
    <cofactor evidence="1">
        <name>Mg(2+)</name>
        <dbReference type="ChEBI" id="CHEBI:18420"/>
    </cofactor>
</comment>
<dbReference type="PANTHER" id="PTHR45138">
    <property type="entry name" value="REGULATORY COMPONENTS OF SENSORY TRANSDUCTION SYSTEM"/>
    <property type="match status" value="1"/>
</dbReference>
<dbReference type="Proteomes" id="UP000557193">
    <property type="component" value="Unassembled WGS sequence"/>
</dbReference>
<dbReference type="InterPro" id="IPR043128">
    <property type="entry name" value="Rev_trsase/Diguanyl_cyclase"/>
</dbReference>
<dbReference type="EMBL" id="JACHLL010000007">
    <property type="protein sequence ID" value="MBB6343277.1"/>
    <property type="molecule type" value="Genomic_DNA"/>
</dbReference>
<dbReference type="CDD" id="cd18773">
    <property type="entry name" value="PDC1_HK_sensor"/>
    <property type="match status" value="1"/>
</dbReference>
<feature type="transmembrane region" description="Helical" evidence="5">
    <location>
        <begin position="296"/>
        <end position="318"/>
    </location>
</feature>
<accession>A0A7X0ET52</accession>
<reference evidence="7 8" key="1">
    <citation type="submission" date="2020-08" db="EMBL/GenBank/DDBJ databases">
        <title>Functional genomics of gut bacteria from endangered species of beetles.</title>
        <authorList>
            <person name="Carlos-Shanley C."/>
        </authorList>
    </citation>
    <scope>NUCLEOTIDE SEQUENCE [LARGE SCALE GENOMIC DNA]</scope>
    <source>
        <strain evidence="7 8">S00202</strain>
    </source>
</reference>
<evidence type="ECO:0000256" key="1">
    <source>
        <dbReference type="ARBA" id="ARBA00001946"/>
    </source>
</evidence>
<dbReference type="GO" id="GO:1902201">
    <property type="term" value="P:negative regulation of bacterial-type flagellum-dependent cell motility"/>
    <property type="evidence" value="ECO:0007669"/>
    <property type="project" value="TreeGrafter"/>
</dbReference>
<dbReference type="PANTHER" id="PTHR45138:SF9">
    <property type="entry name" value="DIGUANYLATE CYCLASE DGCM-RELATED"/>
    <property type="match status" value="1"/>
</dbReference>
<organism evidence="7 8">
    <name type="scientific">Pseudomonas fluvialis</name>
    <dbReference type="NCBI Taxonomy" id="1793966"/>
    <lineage>
        <taxon>Bacteria</taxon>
        <taxon>Pseudomonadati</taxon>
        <taxon>Pseudomonadota</taxon>
        <taxon>Gammaproteobacteria</taxon>
        <taxon>Pseudomonadales</taxon>
        <taxon>Pseudomonadaceae</taxon>
        <taxon>Pseudomonas</taxon>
    </lineage>
</organism>
<keyword evidence="5" id="KW-0472">Membrane</keyword>
<dbReference type="CDD" id="cd01949">
    <property type="entry name" value="GGDEF"/>
    <property type="match status" value="1"/>
</dbReference>
<evidence type="ECO:0000313" key="7">
    <source>
        <dbReference type="EMBL" id="MBB6343277.1"/>
    </source>
</evidence>
<comment type="subcellular location">
    <subcellularLocation>
        <location evidence="2">Cell inner membrane</location>
    </subcellularLocation>
</comment>
<dbReference type="GO" id="GO:0052621">
    <property type="term" value="F:diguanylate cyclase activity"/>
    <property type="evidence" value="ECO:0007669"/>
    <property type="project" value="UniProtKB-EC"/>
</dbReference>
<keyword evidence="8" id="KW-1185">Reference proteome</keyword>
<dbReference type="GO" id="GO:0043709">
    <property type="term" value="P:cell adhesion involved in single-species biofilm formation"/>
    <property type="evidence" value="ECO:0007669"/>
    <property type="project" value="TreeGrafter"/>
</dbReference>